<dbReference type="Pfam" id="PF00067">
    <property type="entry name" value="p450"/>
    <property type="match status" value="1"/>
</dbReference>
<dbReference type="Gene3D" id="3.40.50.720">
    <property type="entry name" value="NAD(P)-binding Rossmann-like Domain"/>
    <property type="match status" value="1"/>
</dbReference>
<dbReference type="GO" id="GO:0020037">
    <property type="term" value="F:heme binding"/>
    <property type="evidence" value="ECO:0007669"/>
    <property type="project" value="InterPro"/>
</dbReference>
<reference evidence="9" key="1">
    <citation type="journal article" date="2014" name="BMC Genomics">
        <title>The genome sequence of the biocontrol fungus Metarhizium anisopliae and comparative genomics of Metarhizium species.</title>
        <authorList>
            <person name="Pattemore J.A."/>
            <person name="Hane J.K."/>
            <person name="Williams A.H."/>
            <person name="Wilson B.A."/>
            <person name="Stodart B.J."/>
            <person name="Ash G.J."/>
        </authorList>
    </citation>
    <scope>NUCLEOTIDE SEQUENCE [LARGE SCALE GENOMIC DNA]</scope>
    <source>
        <strain evidence="9">BRIP 53293</strain>
    </source>
</reference>
<dbReference type="OrthoDB" id="4935633at2759"/>
<dbReference type="SUPFAM" id="SSF51735">
    <property type="entry name" value="NAD(P)-binding Rossmann-fold domains"/>
    <property type="match status" value="1"/>
</dbReference>
<evidence type="ECO:0000256" key="1">
    <source>
        <dbReference type="ARBA" id="ARBA00001971"/>
    </source>
</evidence>
<name>A0A0D9P0H5_METAN</name>
<gene>
    <name evidence="8" type="ORF">H634G_04036</name>
</gene>
<dbReference type="InterPro" id="IPR055222">
    <property type="entry name" value="PRISE-like_Rossmann-fold"/>
</dbReference>
<dbReference type="Proteomes" id="UP000054544">
    <property type="component" value="Unassembled WGS sequence"/>
</dbReference>
<evidence type="ECO:0000256" key="3">
    <source>
        <dbReference type="ARBA" id="ARBA00022617"/>
    </source>
</evidence>
<feature type="binding site" description="axial binding residue" evidence="6">
    <location>
        <position position="706"/>
    </location>
    <ligand>
        <name>heme</name>
        <dbReference type="ChEBI" id="CHEBI:30413"/>
    </ligand>
    <ligandPart>
        <name>Fe</name>
        <dbReference type="ChEBI" id="CHEBI:18248"/>
    </ligandPart>
</feature>
<dbReference type="CDD" id="cd11058">
    <property type="entry name" value="CYP60B-like"/>
    <property type="match status" value="1"/>
</dbReference>
<dbReference type="InterPro" id="IPR036291">
    <property type="entry name" value="NAD(P)-bd_dom_sf"/>
</dbReference>
<dbReference type="PRINTS" id="PR00385">
    <property type="entry name" value="P450"/>
</dbReference>
<dbReference type="GO" id="GO:0005506">
    <property type="term" value="F:iron ion binding"/>
    <property type="evidence" value="ECO:0007669"/>
    <property type="project" value="InterPro"/>
</dbReference>
<accession>A0A0D9P0H5</accession>
<organism evidence="8 9">
    <name type="scientific">Metarhizium anisopliae BRIP 53293</name>
    <dbReference type="NCBI Taxonomy" id="1291518"/>
    <lineage>
        <taxon>Eukaryota</taxon>
        <taxon>Fungi</taxon>
        <taxon>Dikarya</taxon>
        <taxon>Ascomycota</taxon>
        <taxon>Pezizomycotina</taxon>
        <taxon>Sordariomycetes</taxon>
        <taxon>Hypocreomycetidae</taxon>
        <taxon>Hypocreales</taxon>
        <taxon>Clavicipitaceae</taxon>
        <taxon>Metarhizium</taxon>
    </lineage>
</organism>
<dbReference type="InterPro" id="IPR050121">
    <property type="entry name" value="Cytochrome_P450_monoxygenase"/>
</dbReference>
<evidence type="ECO:0000256" key="4">
    <source>
        <dbReference type="ARBA" id="ARBA00022723"/>
    </source>
</evidence>
<dbReference type="PANTHER" id="PTHR24305">
    <property type="entry name" value="CYTOCHROME P450"/>
    <property type="match status" value="1"/>
</dbReference>
<evidence type="ECO:0000313" key="8">
    <source>
        <dbReference type="EMBL" id="KJK79797.1"/>
    </source>
</evidence>
<dbReference type="PANTHER" id="PTHR24305:SF210">
    <property type="entry name" value="CYTOCHROME P450 MONOOXYGENASE ASQL-RELATED"/>
    <property type="match status" value="1"/>
</dbReference>
<dbReference type="STRING" id="1291518.A0A0D9P0H5"/>
<dbReference type="InterPro" id="IPR017972">
    <property type="entry name" value="Cyt_P450_CS"/>
</dbReference>
<proteinExistence type="inferred from homology"/>
<dbReference type="PRINTS" id="PR00463">
    <property type="entry name" value="EP450I"/>
</dbReference>
<sequence length="765" mass="86723">MSEQSTSGTALVFGASGISGWGITSAILRTPKQGNGSFRRVIAVNNRHMSLEDSHFTSDDRLLLGSDVDLQLPVEDIRQRLLNISQDVKRTTHMYFAAFCTSAIDNQLDMKRINTRMLVNAVQAVESLSPCLEFVTLQTGTNHYGVLFAESLGDKFGPLPLKESLPRLPPPLDESLLFYAQVDEMTELSRGKEWSWCDVRPDMVIGYLPRPNSHSIAESLGGLLAFYSFVRGEGARLRFPGTAKSWSTTFTMTGQELLGDFTVHASTSDQVKSGSAYNIAGEKVTSWRELWPALASLFKIEGVGPDDESGEKIDDVGDWIIEHIDKLWFVKQWHRGRLPFRMQALHKKYGDVVRIGPNDLSFATAESYREIYGSSIGDAKRPLIKGTMYEQDLKDIGNTRELDAHAKLRSILAPGFSAKALVWQEEIVQKYADQLIEQVRERSKEGPVNIVDWFEWMSFDIIGHLTFGEPFDALKNGKPIYWIKAIPEATKFMLYKDMGRRLPFLRPFTVLILTRQVMQSLMNHYRLIDEKTRRRLALDTDRPDFLSHCIKAKELSDEQLIGNGNALLIAGSETTATSLGTLTYYLCKNPSKLQKLVQEVRSAFKSADEINGASTAKLSYLSGCIKEGLRIFPPSTYGLPRISHGVTISGHYVPKGTTVATEPYAVARDPRYWKEPDTFMPERWLESDCKENREASQPFSLGPRGCMGKNLAYLEMRIVLAKMMYAFDWEWVNTDLVWEEESTVYWMWQKPDLMVRYRPVERSRV</sequence>
<dbReference type="Gene3D" id="1.10.630.10">
    <property type="entry name" value="Cytochrome P450"/>
    <property type="match status" value="1"/>
</dbReference>
<dbReference type="PROSITE" id="PS00086">
    <property type="entry name" value="CYTOCHROME_P450"/>
    <property type="match status" value="1"/>
</dbReference>
<evidence type="ECO:0000256" key="2">
    <source>
        <dbReference type="ARBA" id="ARBA00010617"/>
    </source>
</evidence>
<evidence type="ECO:0000313" key="9">
    <source>
        <dbReference type="Proteomes" id="UP000054544"/>
    </source>
</evidence>
<dbReference type="CDD" id="cd08948">
    <property type="entry name" value="5beta-POR_like_SDR_a"/>
    <property type="match status" value="1"/>
</dbReference>
<dbReference type="InterPro" id="IPR001128">
    <property type="entry name" value="Cyt_P450"/>
</dbReference>
<comment type="similarity">
    <text evidence="2">Belongs to the cytochrome P450 family.</text>
</comment>
<dbReference type="SUPFAM" id="SSF48264">
    <property type="entry name" value="Cytochrome P450"/>
    <property type="match status" value="1"/>
</dbReference>
<dbReference type="GO" id="GO:0016705">
    <property type="term" value="F:oxidoreductase activity, acting on paired donors, with incorporation or reduction of molecular oxygen"/>
    <property type="evidence" value="ECO:0007669"/>
    <property type="project" value="InterPro"/>
</dbReference>
<evidence type="ECO:0000259" key="7">
    <source>
        <dbReference type="Pfam" id="PF22917"/>
    </source>
</evidence>
<dbReference type="AlphaFoldDB" id="A0A0D9P0H5"/>
<keyword evidence="9" id="KW-1185">Reference proteome</keyword>
<dbReference type="GO" id="GO:0004497">
    <property type="term" value="F:monooxygenase activity"/>
    <property type="evidence" value="ECO:0007669"/>
    <property type="project" value="InterPro"/>
</dbReference>
<dbReference type="Pfam" id="PF22917">
    <property type="entry name" value="PRISE"/>
    <property type="match status" value="1"/>
</dbReference>
<keyword evidence="3 6" id="KW-0349">Heme</keyword>
<protein>
    <recommendedName>
        <fullName evidence="7">PRISE-like Rossmann-fold domain-containing protein</fullName>
    </recommendedName>
</protein>
<keyword evidence="5 6" id="KW-0408">Iron</keyword>
<evidence type="ECO:0000256" key="6">
    <source>
        <dbReference type="PIRSR" id="PIRSR602401-1"/>
    </source>
</evidence>
<dbReference type="InterPro" id="IPR002401">
    <property type="entry name" value="Cyt_P450_E_grp-I"/>
</dbReference>
<evidence type="ECO:0000256" key="5">
    <source>
        <dbReference type="ARBA" id="ARBA00023004"/>
    </source>
</evidence>
<keyword evidence="4 6" id="KW-0479">Metal-binding</keyword>
<comment type="cofactor">
    <cofactor evidence="1 6">
        <name>heme</name>
        <dbReference type="ChEBI" id="CHEBI:30413"/>
    </cofactor>
</comment>
<dbReference type="InterPro" id="IPR036396">
    <property type="entry name" value="Cyt_P450_sf"/>
</dbReference>
<dbReference type="EMBL" id="KE384729">
    <property type="protein sequence ID" value="KJK79797.1"/>
    <property type="molecule type" value="Genomic_DNA"/>
</dbReference>
<feature type="domain" description="PRISE-like Rossmann-fold" evidence="7">
    <location>
        <begin position="10"/>
        <end position="326"/>
    </location>
</feature>